<evidence type="ECO:0000313" key="3">
    <source>
        <dbReference type="Proteomes" id="UP000011173"/>
    </source>
</evidence>
<evidence type="ECO:0000313" key="2">
    <source>
        <dbReference type="EMBL" id="AGC77297.1"/>
    </source>
</evidence>
<dbReference type="Proteomes" id="UP000011173">
    <property type="component" value="Chromosome"/>
</dbReference>
<dbReference type="EMBL" id="CP001397">
    <property type="protein sequence ID" value="AGC77297.1"/>
    <property type="molecule type" value="Genomic_DNA"/>
</dbReference>
<sequence length="53" mass="6389">MRTYFVKPSQDGFATFYLKGFLKPIHLLLFQLLFLFRFRESEITTIHIYISSI</sequence>
<keyword evidence="1" id="KW-0472">Membrane</keyword>
<reference evidence="2 3" key="1">
    <citation type="journal article" date="2013" name="Genome Biol. Evol.">
        <title>Genomic makeup of the marine flavobacterium Nonlabens (Donghaeana) dokdonensis DSW-6 and identification of a novel class of rhodopsins.</title>
        <authorList>
            <person name="Kwon S.K."/>
            <person name="Kim B.K."/>
            <person name="Song J.Y."/>
            <person name="Kwak M.J."/>
            <person name="Lee C.H."/>
            <person name="Yoon J.H."/>
            <person name="Oh T.K."/>
            <person name="Kim J.F."/>
        </authorList>
    </citation>
    <scope>NUCLEOTIDE SEQUENCE [LARGE SCALE GENOMIC DNA]</scope>
    <source>
        <strain evidence="3">DSM 17205 / KCTC 12402 / DSW-6</strain>
    </source>
</reference>
<dbReference type="KEGG" id="ndo:DDD_2170"/>
<keyword evidence="1" id="KW-0812">Transmembrane</keyword>
<dbReference type="HOGENOM" id="CLU_3064048_0_0_10"/>
<feature type="transmembrane region" description="Helical" evidence="1">
    <location>
        <begin position="20"/>
        <end position="38"/>
    </location>
</feature>
<protein>
    <submittedName>
        <fullName evidence="2">Uncharacterized protein</fullName>
    </submittedName>
</protein>
<proteinExistence type="predicted"/>
<keyword evidence="1" id="KW-1133">Transmembrane helix</keyword>
<organism evidence="2 3">
    <name type="scientific">Nonlabens dokdonensis (strain DSM 17205 / KCTC 12402 / DSW-6)</name>
    <name type="common">Donghaeana dokdonensis</name>
    <dbReference type="NCBI Taxonomy" id="592029"/>
    <lineage>
        <taxon>Bacteria</taxon>
        <taxon>Pseudomonadati</taxon>
        <taxon>Bacteroidota</taxon>
        <taxon>Flavobacteriia</taxon>
        <taxon>Flavobacteriales</taxon>
        <taxon>Flavobacteriaceae</taxon>
        <taxon>Nonlabens</taxon>
    </lineage>
</organism>
<dbReference type="AlphaFoldDB" id="L7WAV1"/>
<name>L7WAV1_NONDD</name>
<accession>L7WAV1</accession>
<gene>
    <name evidence="2" type="ordered locus">DDD_2170</name>
</gene>
<evidence type="ECO:0000256" key="1">
    <source>
        <dbReference type="SAM" id="Phobius"/>
    </source>
</evidence>